<feature type="transmembrane region" description="Helical" evidence="6">
    <location>
        <begin position="398"/>
        <end position="416"/>
    </location>
</feature>
<comment type="subcellular location">
    <subcellularLocation>
        <location evidence="1">Cell membrane</location>
        <topology evidence="1">Multi-pass membrane protein</topology>
    </subcellularLocation>
</comment>
<keyword evidence="5 6" id="KW-0472">Membrane</keyword>
<dbReference type="Pfam" id="PF03739">
    <property type="entry name" value="LptF_LptG"/>
    <property type="match status" value="1"/>
</dbReference>
<dbReference type="PANTHER" id="PTHR33529">
    <property type="entry name" value="SLR0882 PROTEIN-RELATED"/>
    <property type="match status" value="1"/>
</dbReference>
<feature type="transmembrane region" description="Helical" evidence="6">
    <location>
        <begin position="336"/>
        <end position="357"/>
    </location>
</feature>
<sequence length="419" mass="46798">MKRGGADSGGSYCAALRRYFSAFRRYLSVLKNRFTDCAQSVRTKLFGASLRPHVLTRYLVRELLLYFSVAFLFFFTIFFVNQILLIAENILRQGAPVWDVVKLMTYSLPFIVAQSSPFATLVGFLMCLGRFMSDNEIIIFRASGFSYAHILTPVLVMGLAISIASFFVNDYLLPLGTIRYNRLRRMILSSNPAVALESHSVKHLNTATLVTGDVSDTKVSDLVIIDTGSDGRVRVISAGESELKSVRKEGVLMQLTMTDALSLFLGANSFSDYDRLSSDTVTFNLFESAFFSDGGSTSPREMTSYDLGRALRDMKKNADTDKRTLNNYTLEYNKKFSLPFGSLFFALLALPLAFLFGRQNGQTIGMIVGIIISFLYWTMMILGQYASSRNGFNGFWSMWIPNIVTGAAGAAFYIALKKR</sequence>
<dbReference type="Proteomes" id="UP000016412">
    <property type="component" value="Unassembled WGS sequence"/>
</dbReference>
<dbReference type="RefSeq" id="WP_021331434.1">
    <property type="nucleotide sequence ID" value="NZ_AUZJ01000066.1"/>
</dbReference>
<dbReference type="OrthoDB" id="356563at2"/>
<evidence type="ECO:0000313" key="10">
    <source>
        <dbReference type="Proteomes" id="UP000016646"/>
    </source>
</evidence>
<keyword evidence="4 6" id="KW-1133">Transmembrane helix</keyword>
<keyword evidence="3 6" id="KW-0812">Transmembrane</keyword>
<feature type="transmembrane region" description="Helical" evidence="6">
    <location>
        <begin position="106"/>
        <end position="129"/>
    </location>
</feature>
<evidence type="ECO:0000256" key="2">
    <source>
        <dbReference type="ARBA" id="ARBA00022475"/>
    </source>
</evidence>
<name>U1F6D8_TRESO</name>
<dbReference type="STRING" id="1125725.HMPREF1325_1732"/>
<reference evidence="9 10" key="1">
    <citation type="submission" date="2013-08" db="EMBL/GenBank/DDBJ databases">
        <authorList>
            <person name="Durkin A.S."/>
            <person name="Haft D.R."/>
            <person name="McCorrison J."/>
            <person name="Torralba M."/>
            <person name="Gillis M."/>
            <person name="Haft D.H."/>
            <person name="Methe B."/>
            <person name="Sutton G."/>
            <person name="Nelson K.E."/>
        </authorList>
    </citation>
    <scope>NUCLEOTIDE SEQUENCE [LARGE SCALE GENOMIC DNA]</scope>
    <source>
        <strain evidence="8 10">ATCC 35536</strain>
        <strain evidence="7 9">VPI DR56BR1116</strain>
    </source>
</reference>
<organism evidence="7 9">
    <name type="scientific">Treponema socranskii subsp. socranskii VPI DR56BR1116 = ATCC 35536</name>
    <dbReference type="NCBI Taxonomy" id="1125725"/>
    <lineage>
        <taxon>Bacteria</taxon>
        <taxon>Pseudomonadati</taxon>
        <taxon>Spirochaetota</taxon>
        <taxon>Spirochaetia</taxon>
        <taxon>Spirochaetales</taxon>
        <taxon>Treponemataceae</taxon>
        <taxon>Treponema</taxon>
    </lineage>
</organism>
<protein>
    <submittedName>
        <fullName evidence="7">Permease, YjgP/YjgQ family</fullName>
    </submittedName>
</protein>
<comment type="caution">
    <text evidence="7">The sequence shown here is derived from an EMBL/GenBank/DDBJ whole genome shotgun (WGS) entry which is preliminary data.</text>
</comment>
<evidence type="ECO:0000256" key="5">
    <source>
        <dbReference type="ARBA" id="ARBA00023136"/>
    </source>
</evidence>
<evidence type="ECO:0000256" key="4">
    <source>
        <dbReference type="ARBA" id="ARBA00022989"/>
    </source>
</evidence>
<feature type="transmembrane region" description="Helical" evidence="6">
    <location>
        <begin position="63"/>
        <end position="86"/>
    </location>
</feature>
<dbReference type="eggNOG" id="COG0795">
    <property type="taxonomic scope" value="Bacteria"/>
</dbReference>
<dbReference type="InterPro" id="IPR005495">
    <property type="entry name" value="LptG/LptF_permease"/>
</dbReference>
<evidence type="ECO:0000256" key="6">
    <source>
        <dbReference type="SAM" id="Phobius"/>
    </source>
</evidence>
<dbReference type="GO" id="GO:0015920">
    <property type="term" value="P:lipopolysaccharide transport"/>
    <property type="evidence" value="ECO:0007669"/>
    <property type="project" value="TreeGrafter"/>
</dbReference>
<keyword evidence="2" id="KW-1003">Cell membrane</keyword>
<proteinExistence type="predicted"/>
<dbReference type="Proteomes" id="UP000016646">
    <property type="component" value="Unassembled WGS sequence"/>
</dbReference>
<dbReference type="PATRIC" id="fig|1125725.3.peg.2486"/>
<evidence type="ECO:0000313" key="9">
    <source>
        <dbReference type="Proteomes" id="UP000016412"/>
    </source>
</evidence>
<feature type="transmembrane region" description="Helical" evidence="6">
    <location>
        <begin position="150"/>
        <end position="168"/>
    </location>
</feature>
<accession>U1F6D8</accession>
<dbReference type="AlphaFoldDB" id="U1F6D8"/>
<dbReference type="EMBL" id="AUZJ01000066">
    <property type="protein sequence ID" value="ERF59542.1"/>
    <property type="molecule type" value="Genomic_DNA"/>
</dbReference>
<dbReference type="EMBL" id="AVQI01000080">
    <property type="protein sequence ID" value="ERJ98544.1"/>
    <property type="molecule type" value="Genomic_DNA"/>
</dbReference>
<evidence type="ECO:0000256" key="1">
    <source>
        <dbReference type="ARBA" id="ARBA00004651"/>
    </source>
</evidence>
<gene>
    <name evidence="8" type="ORF">HMPREF0860_0323</name>
    <name evidence="7" type="ORF">HMPREF1325_1732</name>
</gene>
<evidence type="ECO:0000313" key="8">
    <source>
        <dbReference type="EMBL" id="ERJ98544.1"/>
    </source>
</evidence>
<evidence type="ECO:0000256" key="3">
    <source>
        <dbReference type="ARBA" id="ARBA00022692"/>
    </source>
</evidence>
<dbReference type="PANTHER" id="PTHR33529:SF6">
    <property type="entry name" value="YJGP_YJGQ FAMILY PERMEASE"/>
    <property type="match status" value="1"/>
</dbReference>
<dbReference type="GO" id="GO:0043190">
    <property type="term" value="C:ATP-binding cassette (ABC) transporter complex"/>
    <property type="evidence" value="ECO:0007669"/>
    <property type="project" value="TreeGrafter"/>
</dbReference>
<feature type="transmembrane region" description="Helical" evidence="6">
    <location>
        <begin position="364"/>
        <end position="386"/>
    </location>
</feature>
<evidence type="ECO:0000313" key="7">
    <source>
        <dbReference type="EMBL" id="ERF59542.1"/>
    </source>
</evidence>
<keyword evidence="10" id="KW-1185">Reference proteome</keyword>